<protein>
    <submittedName>
        <fullName evidence="1">20075_t:CDS:1</fullName>
    </submittedName>
</protein>
<reference evidence="1" key="1">
    <citation type="submission" date="2021-06" db="EMBL/GenBank/DDBJ databases">
        <authorList>
            <person name="Kallberg Y."/>
            <person name="Tangrot J."/>
            <person name="Rosling A."/>
        </authorList>
    </citation>
    <scope>NUCLEOTIDE SEQUENCE</scope>
    <source>
        <strain evidence="1">MA461A</strain>
    </source>
</reference>
<dbReference type="Proteomes" id="UP000789920">
    <property type="component" value="Unassembled WGS sequence"/>
</dbReference>
<feature type="non-terminal residue" evidence="1">
    <location>
        <position position="220"/>
    </location>
</feature>
<proteinExistence type="predicted"/>
<evidence type="ECO:0000313" key="1">
    <source>
        <dbReference type="EMBL" id="CAG8586409.1"/>
    </source>
</evidence>
<dbReference type="EMBL" id="CAJVQC010007986">
    <property type="protein sequence ID" value="CAG8586409.1"/>
    <property type="molecule type" value="Genomic_DNA"/>
</dbReference>
<accession>A0ACA9MF73</accession>
<comment type="caution">
    <text evidence="1">The sequence shown here is derived from an EMBL/GenBank/DDBJ whole genome shotgun (WGS) entry which is preliminary data.</text>
</comment>
<name>A0ACA9MF73_9GLOM</name>
<organism evidence="1 2">
    <name type="scientific">Racocetra persica</name>
    <dbReference type="NCBI Taxonomy" id="160502"/>
    <lineage>
        <taxon>Eukaryota</taxon>
        <taxon>Fungi</taxon>
        <taxon>Fungi incertae sedis</taxon>
        <taxon>Mucoromycota</taxon>
        <taxon>Glomeromycotina</taxon>
        <taxon>Glomeromycetes</taxon>
        <taxon>Diversisporales</taxon>
        <taxon>Gigasporaceae</taxon>
        <taxon>Racocetra</taxon>
    </lineage>
</organism>
<sequence>MKFILIFIIDFYISGINTFVPPPKAEVTANLVNNKIYFNGGWNGSSSSDFFFLDVSVPFTTNNIASMPWTDLSSIPGLIIRSGHAACMNGTNSNLIVYIGGIFVKETDWNFTSVFDITAQKWSIPVTSASGNLTYRELLFIHCISSGNRIYVYGGGNNVFSMLKLDVTNLVWSILPGLFAPLASEGYSATLLNDTFILYIGGGQGLRDANPDILYSSLDK</sequence>
<keyword evidence="2" id="KW-1185">Reference proteome</keyword>
<evidence type="ECO:0000313" key="2">
    <source>
        <dbReference type="Proteomes" id="UP000789920"/>
    </source>
</evidence>
<gene>
    <name evidence="1" type="ORF">RPERSI_LOCUS5360</name>
</gene>